<evidence type="ECO:0000313" key="1">
    <source>
        <dbReference type="EMBL" id="KAI0038170.1"/>
    </source>
</evidence>
<accession>A0ACB8R273</accession>
<protein>
    <submittedName>
        <fullName evidence="1">Uncharacterized protein</fullName>
    </submittedName>
</protein>
<organism evidence="1 2">
    <name type="scientific">Auriscalpium vulgare</name>
    <dbReference type="NCBI Taxonomy" id="40419"/>
    <lineage>
        <taxon>Eukaryota</taxon>
        <taxon>Fungi</taxon>
        <taxon>Dikarya</taxon>
        <taxon>Basidiomycota</taxon>
        <taxon>Agaricomycotina</taxon>
        <taxon>Agaricomycetes</taxon>
        <taxon>Russulales</taxon>
        <taxon>Auriscalpiaceae</taxon>
        <taxon>Auriscalpium</taxon>
    </lineage>
</organism>
<dbReference type="EMBL" id="MU276574">
    <property type="protein sequence ID" value="KAI0038170.1"/>
    <property type="molecule type" value="Genomic_DNA"/>
</dbReference>
<comment type="caution">
    <text evidence="1">The sequence shown here is derived from an EMBL/GenBank/DDBJ whole genome shotgun (WGS) entry which is preliminary data.</text>
</comment>
<sequence length="126" mass="14278">MELEELKMALEEHADLLAQRDEEKETGRAAPAVGGRTAESVELSQNRAMILEEEERPVAEDDLTTLRVKHAAASIELRQQKEDEDGFKSQEISELIDKHRGILDDVEGKWKGEVDEAKTQNEELHD</sequence>
<gene>
    <name evidence="1" type="ORF">FA95DRAFT_1613582</name>
</gene>
<evidence type="ECO:0000313" key="2">
    <source>
        <dbReference type="Proteomes" id="UP000814033"/>
    </source>
</evidence>
<name>A0ACB8R273_9AGAM</name>
<dbReference type="Proteomes" id="UP000814033">
    <property type="component" value="Unassembled WGS sequence"/>
</dbReference>
<keyword evidence="2" id="KW-1185">Reference proteome</keyword>
<proteinExistence type="predicted"/>
<reference evidence="1" key="2">
    <citation type="journal article" date="2022" name="New Phytol.">
        <title>Evolutionary transition to the ectomycorrhizal habit in the genomes of a hyperdiverse lineage of mushroom-forming fungi.</title>
        <authorList>
            <person name="Looney B."/>
            <person name="Miyauchi S."/>
            <person name="Morin E."/>
            <person name="Drula E."/>
            <person name="Courty P.E."/>
            <person name="Kohler A."/>
            <person name="Kuo A."/>
            <person name="LaButti K."/>
            <person name="Pangilinan J."/>
            <person name="Lipzen A."/>
            <person name="Riley R."/>
            <person name="Andreopoulos W."/>
            <person name="He G."/>
            <person name="Johnson J."/>
            <person name="Nolan M."/>
            <person name="Tritt A."/>
            <person name="Barry K.W."/>
            <person name="Grigoriev I.V."/>
            <person name="Nagy L.G."/>
            <person name="Hibbett D."/>
            <person name="Henrissat B."/>
            <person name="Matheny P.B."/>
            <person name="Labbe J."/>
            <person name="Martin F.M."/>
        </authorList>
    </citation>
    <scope>NUCLEOTIDE SEQUENCE</scope>
    <source>
        <strain evidence="1">FP105234-sp</strain>
    </source>
</reference>
<reference evidence="1" key="1">
    <citation type="submission" date="2021-02" db="EMBL/GenBank/DDBJ databases">
        <authorList>
            <consortium name="DOE Joint Genome Institute"/>
            <person name="Ahrendt S."/>
            <person name="Looney B.P."/>
            <person name="Miyauchi S."/>
            <person name="Morin E."/>
            <person name="Drula E."/>
            <person name="Courty P.E."/>
            <person name="Chicoki N."/>
            <person name="Fauchery L."/>
            <person name="Kohler A."/>
            <person name="Kuo A."/>
            <person name="Labutti K."/>
            <person name="Pangilinan J."/>
            <person name="Lipzen A."/>
            <person name="Riley R."/>
            <person name="Andreopoulos W."/>
            <person name="He G."/>
            <person name="Johnson J."/>
            <person name="Barry K.W."/>
            <person name="Grigoriev I.V."/>
            <person name="Nagy L."/>
            <person name="Hibbett D."/>
            <person name="Henrissat B."/>
            <person name="Matheny P.B."/>
            <person name="Labbe J."/>
            <person name="Martin F."/>
        </authorList>
    </citation>
    <scope>NUCLEOTIDE SEQUENCE</scope>
    <source>
        <strain evidence="1">FP105234-sp</strain>
    </source>
</reference>